<protein>
    <recommendedName>
        <fullName evidence="4 8">Signal peptidase I</fullName>
        <ecNumber evidence="3 8">3.4.21.89</ecNumber>
    </recommendedName>
</protein>
<feature type="transmembrane region" description="Helical" evidence="8">
    <location>
        <begin position="36"/>
        <end position="55"/>
    </location>
</feature>
<sequence>MGDSDFQQQQGRTDEAQAVGTGGSVNKSFKNQIKETVSFVLSVALIVLGVRTILFEPFNIPSESMLPTLMVGDYLFVSKYAYGYSHHSIVTSPPLFDGRILYSAPERGDVVVFKLPRDNSTDYIKRVIGLPGDRVQMRAGALWINDQPVERERIADFEVKISDNTTCASNYRVMSATGDAFCRYRQYRETLPNGVSYNTLDMQLDGPSDNTRVFVVPEGHFFMMGDNRDNSQDSRRPQSVGVGYVPAENLVGRAEIIFFATDGGARLWEPWFWFQSIRYGRLFNDLH</sequence>
<feature type="active site" evidence="7">
    <location>
        <position position="64"/>
    </location>
</feature>
<evidence type="ECO:0000256" key="1">
    <source>
        <dbReference type="ARBA" id="ARBA00000677"/>
    </source>
</evidence>
<comment type="caution">
    <text evidence="12">The sequence shown here is derived from an EMBL/GenBank/DDBJ whole genome shotgun (WGS) entry which is preliminary data.</text>
</comment>
<keyword evidence="13" id="KW-1185">Reference proteome</keyword>
<dbReference type="PROSITE" id="PS00761">
    <property type="entry name" value="SPASE_I_3"/>
    <property type="match status" value="1"/>
</dbReference>
<evidence type="ECO:0000256" key="8">
    <source>
        <dbReference type="RuleBase" id="RU003993"/>
    </source>
</evidence>
<dbReference type="InterPro" id="IPR019758">
    <property type="entry name" value="Pept_S26A_signal_pept_1_CS"/>
</dbReference>
<evidence type="ECO:0000256" key="4">
    <source>
        <dbReference type="ARBA" id="ARBA00019232"/>
    </source>
</evidence>
<dbReference type="GO" id="GO:0009003">
    <property type="term" value="F:signal peptidase activity"/>
    <property type="evidence" value="ECO:0007669"/>
    <property type="project" value="UniProtKB-EC"/>
</dbReference>
<evidence type="ECO:0000256" key="6">
    <source>
        <dbReference type="ARBA" id="ARBA00022801"/>
    </source>
</evidence>
<dbReference type="EC" id="3.4.21.89" evidence="3 8"/>
<evidence type="ECO:0000256" key="9">
    <source>
        <dbReference type="RuleBase" id="RU362042"/>
    </source>
</evidence>
<dbReference type="CDD" id="cd06530">
    <property type="entry name" value="S26_SPase_I"/>
    <property type="match status" value="1"/>
</dbReference>
<evidence type="ECO:0000259" key="11">
    <source>
        <dbReference type="Pfam" id="PF10502"/>
    </source>
</evidence>
<comment type="subcellular location">
    <subcellularLocation>
        <location evidence="9">Membrane</location>
        <topology evidence="9">Single-pass type II membrane protein</topology>
    </subcellularLocation>
</comment>
<dbReference type="PROSITE" id="PS00501">
    <property type="entry name" value="SPASE_I_1"/>
    <property type="match status" value="1"/>
</dbReference>
<dbReference type="GO" id="GO:0006465">
    <property type="term" value="P:signal peptide processing"/>
    <property type="evidence" value="ECO:0007669"/>
    <property type="project" value="InterPro"/>
</dbReference>
<organism evidence="12 13">
    <name type="scientific">Iodidimonas nitroreducens</name>
    <dbReference type="NCBI Taxonomy" id="1236968"/>
    <lineage>
        <taxon>Bacteria</taxon>
        <taxon>Pseudomonadati</taxon>
        <taxon>Pseudomonadota</taxon>
        <taxon>Alphaproteobacteria</taxon>
        <taxon>Iodidimonadales</taxon>
        <taxon>Iodidimonadaceae</taxon>
        <taxon>Iodidimonas</taxon>
    </lineage>
</organism>
<keyword evidence="5 8" id="KW-0645">Protease</keyword>
<dbReference type="PRINTS" id="PR00727">
    <property type="entry name" value="LEADERPTASE"/>
</dbReference>
<feature type="compositionally biased region" description="Polar residues" evidence="10">
    <location>
        <begin position="1"/>
        <end position="11"/>
    </location>
</feature>
<feature type="region of interest" description="Disordered" evidence="10">
    <location>
        <begin position="1"/>
        <end position="21"/>
    </location>
</feature>
<dbReference type="GO" id="GO:0016020">
    <property type="term" value="C:membrane"/>
    <property type="evidence" value="ECO:0007669"/>
    <property type="project" value="UniProtKB-SubCell"/>
</dbReference>
<dbReference type="Proteomes" id="UP000324996">
    <property type="component" value="Unassembled WGS sequence"/>
</dbReference>
<feature type="active site" evidence="7">
    <location>
        <position position="125"/>
    </location>
</feature>
<name>A0A5A7N5J6_9PROT</name>
<evidence type="ECO:0000256" key="7">
    <source>
        <dbReference type="PIRSR" id="PIRSR600223-1"/>
    </source>
</evidence>
<evidence type="ECO:0000256" key="10">
    <source>
        <dbReference type="SAM" id="MobiDB-lite"/>
    </source>
</evidence>
<dbReference type="AlphaFoldDB" id="A0A5A7N5J6"/>
<evidence type="ECO:0000313" key="12">
    <source>
        <dbReference type="EMBL" id="GER03267.1"/>
    </source>
</evidence>
<dbReference type="InterPro" id="IPR019533">
    <property type="entry name" value="Peptidase_S26"/>
</dbReference>
<reference evidence="12 13" key="1">
    <citation type="submission" date="2019-09" db="EMBL/GenBank/DDBJ databases">
        <title>NBRP : Genome information of microbial organism related human and environment.</title>
        <authorList>
            <person name="Hattori M."/>
            <person name="Oshima K."/>
            <person name="Inaba H."/>
            <person name="Suda W."/>
            <person name="Sakamoto M."/>
            <person name="Iino T."/>
            <person name="Kitahara M."/>
            <person name="Oshida Y."/>
            <person name="Iida T."/>
            <person name="Kudo T."/>
            <person name="Itoh T."/>
            <person name="Ohkuma M."/>
        </authorList>
    </citation>
    <scope>NUCLEOTIDE SEQUENCE [LARGE SCALE GENOMIC DNA]</scope>
    <source>
        <strain evidence="12 13">Q-1</strain>
    </source>
</reference>
<dbReference type="InterPro" id="IPR000223">
    <property type="entry name" value="Pept_S26A_signal_pept_1"/>
</dbReference>
<dbReference type="Gene3D" id="2.10.109.10">
    <property type="entry name" value="Umud Fragment, subunit A"/>
    <property type="match status" value="1"/>
</dbReference>
<dbReference type="Pfam" id="PF10502">
    <property type="entry name" value="Peptidase_S26"/>
    <property type="match status" value="1"/>
</dbReference>
<dbReference type="NCBIfam" id="TIGR02227">
    <property type="entry name" value="sigpep_I_bact"/>
    <property type="match status" value="1"/>
</dbReference>
<dbReference type="InterPro" id="IPR019757">
    <property type="entry name" value="Pept_S26A_signal_pept_1_Lys-AS"/>
</dbReference>
<keyword evidence="8" id="KW-1133">Transmembrane helix</keyword>
<dbReference type="GO" id="GO:0004252">
    <property type="term" value="F:serine-type endopeptidase activity"/>
    <property type="evidence" value="ECO:0007669"/>
    <property type="project" value="InterPro"/>
</dbReference>
<feature type="domain" description="Peptidase S26" evidence="11">
    <location>
        <begin position="34"/>
        <end position="259"/>
    </location>
</feature>
<keyword evidence="8" id="KW-0472">Membrane</keyword>
<accession>A0A5A7N5J6</accession>
<keyword evidence="6 8" id="KW-0378">Hydrolase</keyword>
<evidence type="ECO:0000256" key="5">
    <source>
        <dbReference type="ARBA" id="ARBA00022670"/>
    </source>
</evidence>
<evidence type="ECO:0000256" key="3">
    <source>
        <dbReference type="ARBA" id="ARBA00013208"/>
    </source>
</evidence>
<comment type="similarity">
    <text evidence="2 9">Belongs to the peptidase S26 family.</text>
</comment>
<dbReference type="RefSeq" id="WP_081837206.1">
    <property type="nucleotide sequence ID" value="NZ_BKCN01000003.1"/>
</dbReference>
<dbReference type="SUPFAM" id="SSF51306">
    <property type="entry name" value="LexA/Signal peptidase"/>
    <property type="match status" value="1"/>
</dbReference>
<dbReference type="PANTHER" id="PTHR43390">
    <property type="entry name" value="SIGNAL PEPTIDASE I"/>
    <property type="match status" value="1"/>
</dbReference>
<evidence type="ECO:0000313" key="13">
    <source>
        <dbReference type="Proteomes" id="UP000324996"/>
    </source>
</evidence>
<keyword evidence="8" id="KW-0812">Transmembrane</keyword>
<dbReference type="InterPro" id="IPR036286">
    <property type="entry name" value="LexA/Signal_pep-like_sf"/>
</dbReference>
<dbReference type="EMBL" id="BKCN01000003">
    <property type="protein sequence ID" value="GER03267.1"/>
    <property type="molecule type" value="Genomic_DNA"/>
</dbReference>
<dbReference type="PROSITE" id="PS00760">
    <property type="entry name" value="SPASE_I_2"/>
    <property type="match status" value="1"/>
</dbReference>
<dbReference type="PANTHER" id="PTHR43390:SF1">
    <property type="entry name" value="CHLOROPLAST PROCESSING PEPTIDASE"/>
    <property type="match status" value="1"/>
</dbReference>
<comment type="catalytic activity">
    <reaction evidence="1 8">
        <text>Cleavage of hydrophobic, N-terminal signal or leader sequences from secreted and periplasmic proteins.</text>
        <dbReference type="EC" id="3.4.21.89"/>
    </reaction>
</comment>
<evidence type="ECO:0000256" key="2">
    <source>
        <dbReference type="ARBA" id="ARBA00009370"/>
    </source>
</evidence>
<proteinExistence type="inferred from homology"/>
<gene>
    <name evidence="12" type="primary">sipF</name>
    <name evidence="12" type="ORF">JCM17846_09490</name>
</gene>
<dbReference type="InterPro" id="IPR019756">
    <property type="entry name" value="Pept_S26A_signal_pept_1_Ser-AS"/>
</dbReference>